<dbReference type="Proteomes" id="UP000652761">
    <property type="component" value="Unassembled WGS sequence"/>
</dbReference>
<reference evidence="1" key="1">
    <citation type="submission" date="2017-07" db="EMBL/GenBank/DDBJ databases">
        <title>Taro Niue Genome Assembly and Annotation.</title>
        <authorList>
            <person name="Atibalentja N."/>
            <person name="Keating K."/>
            <person name="Fields C.J."/>
        </authorList>
    </citation>
    <scope>NUCLEOTIDE SEQUENCE</scope>
    <source>
        <strain evidence="1">Niue_2</strain>
        <tissue evidence="1">Leaf</tissue>
    </source>
</reference>
<evidence type="ECO:0000313" key="2">
    <source>
        <dbReference type="Proteomes" id="UP000652761"/>
    </source>
</evidence>
<gene>
    <name evidence="1" type="ORF">Taro_048836</name>
</gene>
<dbReference type="OrthoDB" id="1751950at2759"/>
<evidence type="ECO:0000313" key="1">
    <source>
        <dbReference type="EMBL" id="MQM15884.1"/>
    </source>
</evidence>
<proteinExistence type="predicted"/>
<organism evidence="1 2">
    <name type="scientific">Colocasia esculenta</name>
    <name type="common">Wild taro</name>
    <name type="synonym">Arum esculentum</name>
    <dbReference type="NCBI Taxonomy" id="4460"/>
    <lineage>
        <taxon>Eukaryota</taxon>
        <taxon>Viridiplantae</taxon>
        <taxon>Streptophyta</taxon>
        <taxon>Embryophyta</taxon>
        <taxon>Tracheophyta</taxon>
        <taxon>Spermatophyta</taxon>
        <taxon>Magnoliopsida</taxon>
        <taxon>Liliopsida</taxon>
        <taxon>Araceae</taxon>
        <taxon>Aroideae</taxon>
        <taxon>Colocasieae</taxon>
        <taxon>Colocasia</taxon>
    </lineage>
</organism>
<dbReference type="AlphaFoldDB" id="A0A843X965"/>
<comment type="caution">
    <text evidence="1">The sequence shown here is derived from an EMBL/GenBank/DDBJ whole genome shotgun (WGS) entry which is preliminary data.</text>
</comment>
<accession>A0A843X965</accession>
<feature type="non-terminal residue" evidence="1">
    <location>
        <position position="168"/>
    </location>
</feature>
<protein>
    <recommendedName>
        <fullName evidence="3">DUF4283 domain-containing protein</fullName>
    </recommendedName>
</protein>
<name>A0A843X965_COLES</name>
<feature type="non-terminal residue" evidence="1">
    <location>
        <position position="1"/>
    </location>
</feature>
<evidence type="ECO:0008006" key="3">
    <source>
        <dbReference type="Google" id="ProtNLM"/>
    </source>
</evidence>
<dbReference type="EMBL" id="NMUH01006725">
    <property type="protein sequence ID" value="MQM15884.1"/>
    <property type="molecule type" value="Genomic_DNA"/>
</dbReference>
<sequence length="168" mass="18811">RERTLGQTLWLGSVTAAPVGAEDRRSGVLLVCPFHSAFYFMESSSGLMDAQTILEKKDAPSREPTVYFSREDVCKSMMPLKLAIIVRCSYGRCSIPEIKSFLSQRLSLKSDFIVSILNHKHVLFRFEIEEDFLKIHCWKSGYGLAYSRAISSAHANPIGFGMCGDGYS</sequence>
<keyword evidence="2" id="KW-1185">Reference proteome</keyword>